<reference evidence="2" key="2">
    <citation type="submission" date="2023-06" db="EMBL/GenBank/DDBJ databases">
        <authorList>
            <person name="Ma L."/>
            <person name="Liu K.-W."/>
            <person name="Li Z."/>
            <person name="Hsiao Y.-Y."/>
            <person name="Qi Y."/>
            <person name="Fu T."/>
            <person name="Tang G."/>
            <person name="Zhang D."/>
            <person name="Sun W.-H."/>
            <person name="Liu D.-K."/>
            <person name="Li Y."/>
            <person name="Chen G.-Z."/>
            <person name="Liu X.-D."/>
            <person name="Liao X.-Y."/>
            <person name="Jiang Y.-T."/>
            <person name="Yu X."/>
            <person name="Hao Y."/>
            <person name="Huang J."/>
            <person name="Zhao X.-W."/>
            <person name="Ke S."/>
            <person name="Chen Y.-Y."/>
            <person name="Wu W.-L."/>
            <person name="Hsu J.-L."/>
            <person name="Lin Y.-F."/>
            <person name="Huang M.-D."/>
            <person name="Li C.-Y."/>
            <person name="Huang L."/>
            <person name="Wang Z.-W."/>
            <person name="Zhao X."/>
            <person name="Zhong W.-Y."/>
            <person name="Peng D.-H."/>
            <person name="Ahmad S."/>
            <person name="Lan S."/>
            <person name="Zhang J.-S."/>
            <person name="Tsai W.-C."/>
            <person name="Van De Peer Y."/>
            <person name="Liu Z.-J."/>
        </authorList>
    </citation>
    <scope>NUCLEOTIDE SEQUENCE</scope>
    <source>
        <strain evidence="2">CP</strain>
        <tissue evidence="2">Leaves</tissue>
    </source>
</reference>
<accession>A0AAV9CGV2</accession>
<comment type="caution">
    <text evidence="2">The sequence shown here is derived from an EMBL/GenBank/DDBJ whole genome shotgun (WGS) entry which is preliminary data.</text>
</comment>
<evidence type="ECO:0000256" key="1">
    <source>
        <dbReference type="SAM" id="MobiDB-lite"/>
    </source>
</evidence>
<sequence>MKEFEIKQTKKLIQSESSDLINNIFGRRHTSSNVGLLLLSFHIVLDDEVYDNQGGDTTSHGQHSSLNPKEDQKDSQTNSHMIESDERNPKVVTPFDDDE</sequence>
<dbReference type="EMBL" id="JAUJYO010000019">
    <property type="protein sequence ID" value="KAK1287885.1"/>
    <property type="molecule type" value="Genomic_DNA"/>
</dbReference>
<organism evidence="2 3">
    <name type="scientific">Acorus calamus</name>
    <name type="common">Sweet flag</name>
    <dbReference type="NCBI Taxonomy" id="4465"/>
    <lineage>
        <taxon>Eukaryota</taxon>
        <taxon>Viridiplantae</taxon>
        <taxon>Streptophyta</taxon>
        <taxon>Embryophyta</taxon>
        <taxon>Tracheophyta</taxon>
        <taxon>Spermatophyta</taxon>
        <taxon>Magnoliopsida</taxon>
        <taxon>Liliopsida</taxon>
        <taxon>Acoraceae</taxon>
        <taxon>Acorus</taxon>
    </lineage>
</organism>
<evidence type="ECO:0000313" key="2">
    <source>
        <dbReference type="EMBL" id="KAK1287885.1"/>
    </source>
</evidence>
<protein>
    <submittedName>
        <fullName evidence="2">Uncharacterized protein</fullName>
    </submittedName>
</protein>
<reference evidence="2" key="1">
    <citation type="journal article" date="2023" name="Nat. Commun.">
        <title>Diploid and tetraploid genomes of Acorus and the evolution of monocots.</title>
        <authorList>
            <person name="Ma L."/>
            <person name="Liu K.W."/>
            <person name="Li Z."/>
            <person name="Hsiao Y.Y."/>
            <person name="Qi Y."/>
            <person name="Fu T."/>
            <person name="Tang G.D."/>
            <person name="Zhang D."/>
            <person name="Sun W.H."/>
            <person name="Liu D.K."/>
            <person name="Li Y."/>
            <person name="Chen G.Z."/>
            <person name="Liu X.D."/>
            <person name="Liao X.Y."/>
            <person name="Jiang Y.T."/>
            <person name="Yu X."/>
            <person name="Hao Y."/>
            <person name="Huang J."/>
            <person name="Zhao X.W."/>
            <person name="Ke S."/>
            <person name="Chen Y.Y."/>
            <person name="Wu W.L."/>
            <person name="Hsu J.L."/>
            <person name="Lin Y.F."/>
            <person name="Huang M.D."/>
            <person name="Li C.Y."/>
            <person name="Huang L."/>
            <person name="Wang Z.W."/>
            <person name="Zhao X."/>
            <person name="Zhong W.Y."/>
            <person name="Peng D.H."/>
            <person name="Ahmad S."/>
            <person name="Lan S."/>
            <person name="Zhang J.S."/>
            <person name="Tsai W.C."/>
            <person name="Van de Peer Y."/>
            <person name="Liu Z.J."/>
        </authorList>
    </citation>
    <scope>NUCLEOTIDE SEQUENCE</scope>
    <source>
        <strain evidence="2">CP</strain>
    </source>
</reference>
<keyword evidence="3" id="KW-1185">Reference proteome</keyword>
<name>A0AAV9CGV2_ACOCL</name>
<gene>
    <name evidence="2" type="ORF">QJS10_CPB19g00327</name>
</gene>
<evidence type="ECO:0000313" key="3">
    <source>
        <dbReference type="Proteomes" id="UP001180020"/>
    </source>
</evidence>
<proteinExistence type="predicted"/>
<feature type="region of interest" description="Disordered" evidence="1">
    <location>
        <begin position="50"/>
        <end position="99"/>
    </location>
</feature>
<dbReference type="Proteomes" id="UP001180020">
    <property type="component" value="Unassembled WGS sequence"/>
</dbReference>
<dbReference type="AlphaFoldDB" id="A0AAV9CGV2"/>
<feature type="compositionally biased region" description="Polar residues" evidence="1">
    <location>
        <begin position="54"/>
        <end position="67"/>
    </location>
</feature>